<name>A0A6A6QKP9_9PEZI</name>
<evidence type="ECO:0000259" key="8">
    <source>
        <dbReference type="PROSITE" id="PS50048"/>
    </source>
</evidence>
<evidence type="ECO:0000313" key="10">
    <source>
        <dbReference type="Proteomes" id="UP000799750"/>
    </source>
</evidence>
<feature type="region of interest" description="Disordered" evidence="7">
    <location>
        <begin position="49"/>
        <end position="70"/>
    </location>
</feature>
<dbReference type="EMBL" id="MU004193">
    <property type="protein sequence ID" value="KAF2493038.1"/>
    <property type="molecule type" value="Genomic_DNA"/>
</dbReference>
<evidence type="ECO:0000256" key="7">
    <source>
        <dbReference type="SAM" id="MobiDB-lite"/>
    </source>
</evidence>
<evidence type="ECO:0000256" key="4">
    <source>
        <dbReference type="ARBA" id="ARBA00023125"/>
    </source>
</evidence>
<dbReference type="Proteomes" id="UP000799750">
    <property type="component" value="Unassembled WGS sequence"/>
</dbReference>
<dbReference type="Pfam" id="PF00172">
    <property type="entry name" value="Zn_clus"/>
    <property type="match status" value="1"/>
</dbReference>
<keyword evidence="10" id="KW-1185">Reference proteome</keyword>
<dbReference type="CDD" id="cd00067">
    <property type="entry name" value="GAL4"/>
    <property type="match status" value="1"/>
</dbReference>
<dbReference type="PROSITE" id="PS50048">
    <property type="entry name" value="ZN2_CY6_FUNGAL_2"/>
    <property type="match status" value="1"/>
</dbReference>
<protein>
    <recommendedName>
        <fullName evidence="8">Zn(2)-C6 fungal-type domain-containing protein</fullName>
    </recommendedName>
</protein>
<keyword evidence="6" id="KW-0539">Nucleus</keyword>
<dbReference type="InterPro" id="IPR052478">
    <property type="entry name" value="Metabolite_Synth_Reg"/>
</dbReference>
<proteinExistence type="predicted"/>
<sequence length="440" mass="49384">MSSEGNVGRRKSRQACEQCRHSKRKCDGKEPCYSCRRYEHICSYSSRPRRRARIQGEKRSEEHLSPTTSVIQNDEVPTAVPEVVEKRSAKQISSVAPVPSGNTFARHLMAELSNGETQPLEYSSWNLGLRLDSAYETSIIDLAGLEEASLYSQVYFEKVNPVYSIVDQGRFGEQLQDRWTSSSSQSCEFDAIICGVIALGSLFSGANAFHRESQIVELGQKLLERWTPVDRLSRSSLPIATARILRVLYLRMAVDPRAAWQASRSSILALEGHSSDDTRNEQDSRCSTGNATSLMDEAQIHRKLHWIARLLDRIRNEFHPSQWDRDIVTISCPPPTPSPPGILDHTSTLISLYVVSLRFTNSPEHKSLAELTKILDDIDALPMSSHDALQLHKSNHALCIYRFMRLTSSVIPKRTLARILCTAKPGLAGAVRLAKDSQPW</sequence>
<dbReference type="CDD" id="cd12148">
    <property type="entry name" value="fungal_TF_MHR"/>
    <property type="match status" value="1"/>
</dbReference>
<reference evidence="9" key="1">
    <citation type="journal article" date="2020" name="Stud. Mycol.">
        <title>101 Dothideomycetes genomes: a test case for predicting lifestyles and emergence of pathogens.</title>
        <authorList>
            <person name="Haridas S."/>
            <person name="Albert R."/>
            <person name="Binder M."/>
            <person name="Bloem J."/>
            <person name="Labutti K."/>
            <person name="Salamov A."/>
            <person name="Andreopoulos B."/>
            <person name="Baker S."/>
            <person name="Barry K."/>
            <person name="Bills G."/>
            <person name="Bluhm B."/>
            <person name="Cannon C."/>
            <person name="Castanera R."/>
            <person name="Culley D."/>
            <person name="Daum C."/>
            <person name="Ezra D."/>
            <person name="Gonzalez J."/>
            <person name="Henrissat B."/>
            <person name="Kuo A."/>
            <person name="Liang C."/>
            <person name="Lipzen A."/>
            <person name="Lutzoni F."/>
            <person name="Magnuson J."/>
            <person name="Mondo S."/>
            <person name="Nolan M."/>
            <person name="Ohm R."/>
            <person name="Pangilinan J."/>
            <person name="Park H.-J."/>
            <person name="Ramirez L."/>
            <person name="Alfaro M."/>
            <person name="Sun H."/>
            <person name="Tritt A."/>
            <person name="Yoshinaga Y."/>
            <person name="Zwiers L.-H."/>
            <person name="Turgeon B."/>
            <person name="Goodwin S."/>
            <person name="Spatafora J."/>
            <person name="Crous P."/>
            <person name="Grigoriev I."/>
        </authorList>
    </citation>
    <scope>NUCLEOTIDE SEQUENCE</scope>
    <source>
        <strain evidence="9">CBS 269.34</strain>
    </source>
</reference>
<dbReference type="Gene3D" id="4.10.240.10">
    <property type="entry name" value="Zn(2)-C6 fungal-type DNA-binding domain"/>
    <property type="match status" value="1"/>
</dbReference>
<dbReference type="SUPFAM" id="SSF57701">
    <property type="entry name" value="Zn2/Cys6 DNA-binding domain"/>
    <property type="match status" value="1"/>
</dbReference>
<evidence type="ECO:0000313" key="9">
    <source>
        <dbReference type="EMBL" id="KAF2493038.1"/>
    </source>
</evidence>
<dbReference type="InterPro" id="IPR036864">
    <property type="entry name" value="Zn2-C6_fun-type_DNA-bd_sf"/>
</dbReference>
<evidence type="ECO:0000256" key="1">
    <source>
        <dbReference type="ARBA" id="ARBA00022723"/>
    </source>
</evidence>
<keyword evidence="2" id="KW-0862">Zinc</keyword>
<feature type="compositionally biased region" description="Basic and acidic residues" evidence="7">
    <location>
        <begin position="54"/>
        <end position="64"/>
    </location>
</feature>
<keyword evidence="4" id="KW-0238">DNA-binding</keyword>
<dbReference type="PANTHER" id="PTHR31779:SF4">
    <property type="entry name" value="2-NITROPROPANE DIOXYGENASE FAMILY, PUTATIVE (AFU_ORTHOLOGUE AFUA_2G17430)-RELATED"/>
    <property type="match status" value="1"/>
</dbReference>
<dbReference type="GO" id="GO:0008270">
    <property type="term" value="F:zinc ion binding"/>
    <property type="evidence" value="ECO:0007669"/>
    <property type="project" value="InterPro"/>
</dbReference>
<feature type="domain" description="Zn(2)-C6 fungal-type" evidence="8">
    <location>
        <begin position="15"/>
        <end position="44"/>
    </location>
</feature>
<dbReference type="GO" id="GO:0009410">
    <property type="term" value="P:response to xenobiotic stimulus"/>
    <property type="evidence" value="ECO:0007669"/>
    <property type="project" value="TreeGrafter"/>
</dbReference>
<evidence type="ECO:0000256" key="5">
    <source>
        <dbReference type="ARBA" id="ARBA00023163"/>
    </source>
</evidence>
<gene>
    <name evidence="9" type="ORF">BU16DRAFT_529267</name>
</gene>
<keyword evidence="5" id="KW-0804">Transcription</keyword>
<keyword evidence="1" id="KW-0479">Metal-binding</keyword>
<keyword evidence="3" id="KW-0805">Transcription regulation</keyword>
<dbReference type="InterPro" id="IPR001138">
    <property type="entry name" value="Zn2Cys6_DnaBD"/>
</dbReference>
<evidence type="ECO:0000256" key="2">
    <source>
        <dbReference type="ARBA" id="ARBA00022833"/>
    </source>
</evidence>
<dbReference type="PANTHER" id="PTHR31779">
    <property type="entry name" value="2-NITROPROPANE DIOXYGENASE FAMILY, PUTATIVE (AFU_ORTHOLOGUE AFUA_2G17430)-RELATED"/>
    <property type="match status" value="1"/>
</dbReference>
<dbReference type="AlphaFoldDB" id="A0A6A6QKP9"/>
<evidence type="ECO:0000256" key="6">
    <source>
        <dbReference type="ARBA" id="ARBA00023242"/>
    </source>
</evidence>
<dbReference type="GO" id="GO:0003677">
    <property type="term" value="F:DNA binding"/>
    <property type="evidence" value="ECO:0007669"/>
    <property type="project" value="UniProtKB-KW"/>
</dbReference>
<dbReference type="GO" id="GO:0000981">
    <property type="term" value="F:DNA-binding transcription factor activity, RNA polymerase II-specific"/>
    <property type="evidence" value="ECO:0007669"/>
    <property type="project" value="InterPro"/>
</dbReference>
<evidence type="ECO:0000256" key="3">
    <source>
        <dbReference type="ARBA" id="ARBA00023015"/>
    </source>
</evidence>
<organism evidence="9 10">
    <name type="scientific">Lophium mytilinum</name>
    <dbReference type="NCBI Taxonomy" id="390894"/>
    <lineage>
        <taxon>Eukaryota</taxon>
        <taxon>Fungi</taxon>
        <taxon>Dikarya</taxon>
        <taxon>Ascomycota</taxon>
        <taxon>Pezizomycotina</taxon>
        <taxon>Dothideomycetes</taxon>
        <taxon>Pleosporomycetidae</taxon>
        <taxon>Mytilinidiales</taxon>
        <taxon>Mytilinidiaceae</taxon>
        <taxon>Lophium</taxon>
    </lineage>
</organism>
<dbReference type="OrthoDB" id="9986881at2759"/>
<dbReference type="SMART" id="SM00066">
    <property type="entry name" value="GAL4"/>
    <property type="match status" value="1"/>
</dbReference>
<accession>A0A6A6QKP9</accession>
<dbReference type="PROSITE" id="PS00463">
    <property type="entry name" value="ZN2_CY6_FUNGAL_1"/>
    <property type="match status" value="1"/>
</dbReference>